<dbReference type="PANTHER" id="PTHR28051:SF1">
    <property type="entry name" value="PROTEIN MTL1-RELATED"/>
    <property type="match status" value="1"/>
</dbReference>
<feature type="region of interest" description="Disordered" evidence="1">
    <location>
        <begin position="494"/>
        <end position="538"/>
    </location>
</feature>
<dbReference type="InterPro" id="IPR013860">
    <property type="entry name" value="AreA_GATA"/>
</dbReference>
<dbReference type="EMBL" id="CP120628">
    <property type="protein sequence ID" value="WEW58554.1"/>
    <property type="molecule type" value="Genomic_DNA"/>
</dbReference>
<feature type="compositionally biased region" description="Polar residues" evidence="1">
    <location>
        <begin position="107"/>
        <end position="126"/>
    </location>
</feature>
<gene>
    <name evidence="3" type="primary">REG1</name>
    <name evidence="3" type="ORF">PRK78_004022</name>
</gene>
<feature type="region of interest" description="Disordered" evidence="1">
    <location>
        <begin position="84"/>
        <end position="153"/>
    </location>
</feature>
<dbReference type="AlphaFoldDB" id="A0AAF0DH35"/>
<dbReference type="Proteomes" id="UP001219355">
    <property type="component" value="Chromosome 2"/>
</dbReference>
<feature type="compositionally biased region" description="Basic and acidic residues" evidence="1">
    <location>
        <begin position="494"/>
        <end position="511"/>
    </location>
</feature>
<evidence type="ECO:0000259" key="2">
    <source>
        <dbReference type="Pfam" id="PF08550"/>
    </source>
</evidence>
<sequence>MADVLAPPYRHFRQISPDSRHGDHSQIYSSRTRFGHASRKLQSVPVTRINSFPYCTTRNSWIPNASSASSQVSISRECPVPKRSLLDYEPHPDDGPLTLPDYDAGCYSTQTNKMPNEPTFSPQSSPGEDDGDRSSVPLNMPRPPGDDSCIERAPTRQVDYLTHSWKQEEIWRSWRYITRNQDSYRNGDRLENAVWRSWLKTKYRLKTVTPESLNWLKDADVTWLFGPLQVDDDCCPSNRPSSPIDSPTSSSFLKTKPILKKTGTPQPILQHSISTSSLLQKASSRFRPQNGNCRSGFGRTASDTVVPAAHLASSLRHEKTKSTTASGMTCSSSRRHISFNRVVAQVVAVGSEDDDDENEEENYDFSGEYCLLDDDDSSDTTLVTMKQLRPRPSLSSSSTPRSSFSSDTRTIIAHLPPTTLKYDSDSEAEDEVRYLRWSKNRAPLARSGSTDRLFEEVSGEFASSEHLEYARYNSGSQLFGAIEDSFKLFGPSEHIKDVEPHSDGDRPEKSTPVDVATPSPRSTISRENTSSSVKYDDESQYLSSSGVFMPFVHGDEEVDENFEDGSSANPDLIGKVVNIVNTFRDIAHVLWNVGWRP</sequence>
<feature type="domain" description="Nitrogen regulatory protein areA GATA-like" evidence="2">
    <location>
        <begin position="173"/>
        <end position="198"/>
    </location>
</feature>
<evidence type="ECO:0000313" key="3">
    <source>
        <dbReference type="EMBL" id="WEW58554.1"/>
    </source>
</evidence>
<feature type="compositionally biased region" description="Polar residues" evidence="1">
    <location>
        <begin position="519"/>
        <end position="533"/>
    </location>
</feature>
<dbReference type="GO" id="GO:0007039">
    <property type="term" value="P:protein catabolic process in the vacuole"/>
    <property type="evidence" value="ECO:0007669"/>
    <property type="project" value="TreeGrafter"/>
</dbReference>
<dbReference type="InterPro" id="IPR052292">
    <property type="entry name" value="Glucose_repression_reg"/>
</dbReference>
<feature type="compositionally biased region" description="Basic and acidic residues" evidence="1">
    <location>
        <begin position="84"/>
        <end position="94"/>
    </location>
</feature>
<feature type="region of interest" description="Disordered" evidence="1">
    <location>
        <begin position="386"/>
        <end position="409"/>
    </location>
</feature>
<keyword evidence="4" id="KW-1185">Reference proteome</keyword>
<proteinExistence type="predicted"/>
<accession>A0AAF0DH35</accession>
<evidence type="ECO:0000313" key="4">
    <source>
        <dbReference type="Proteomes" id="UP001219355"/>
    </source>
</evidence>
<name>A0AAF0DH35_9EURO</name>
<dbReference type="GO" id="GO:0005773">
    <property type="term" value="C:vacuole"/>
    <property type="evidence" value="ECO:0007669"/>
    <property type="project" value="GOC"/>
</dbReference>
<reference evidence="3" key="1">
    <citation type="submission" date="2023-03" db="EMBL/GenBank/DDBJ databases">
        <title>Emydomyces testavorans Genome Sequence.</title>
        <authorList>
            <person name="Hoyer L."/>
        </authorList>
    </citation>
    <scope>NUCLEOTIDE SEQUENCE</scope>
    <source>
        <strain evidence="3">16-2883</strain>
    </source>
</reference>
<protein>
    <submittedName>
        <fullName evidence="3">Protein phosphatase regulator</fullName>
    </submittedName>
</protein>
<evidence type="ECO:0000256" key="1">
    <source>
        <dbReference type="SAM" id="MobiDB-lite"/>
    </source>
</evidence>
<dbReference type="PANTHER" id="PTHR28051">
    <property type="entry name" value="PROTEIN MTL1-RELATED"/>
    <property type="match status" value="1"/>
</dbReference>
<organism evidence="3 4">
    <name type="scientific">Emydomyces testavorans</name>
    <dbReference type="NCBI Taxonomy" id="2070801"/>
    <lineage>
        <taxon>Eukaryota</taxon>
        <taxon>Fungi</taxon>
        <taxon>Dikarya</taxon>
        <taxon>Ascomycota</taxon>
        <taxon>Pezizomycotina</taxon>
        <taxon>Eurotiomycetes</taxon>
        <taxon>Eurotiomycetidae</taxon>
        <taxon>Onygenales</taxon>
        <taxon>Nannizziopsiaceae</taxon>
        <taxon>Emydomyces</taxon>
    </lineage>
</organism>
<dbReference type="Pfam" id="PF08550">
    <property type="entry name" value="GATA_AreA"/>
    <property type="match status" value="1"/>
</dbReference>
<feature type="compositionally biased region" description="Low complexity" evidence="1">
    <location>
        <begin position="390"/>
        <end position="409"/>
    </location>
</feature>
<dbReference type="GO" id="GO:0042149">
    <property type="term" value="P:cellular response to glucose starvation"/>
    <property type="evidence" value="ECO:0007669"/>
    <property type="project" value="TreeGrafter"/>
</dbReference>